<gene>
    <name evidence="2" type="ORF">C5L23_000112</name>
</gene>
<evidence type="ECO:0000313" key="2">
    <source>
        <dbReference type="EMBL" id="TDG68510.1"/>
    </source>
</evidence>
<dbReference type="RefSeq" id="WP_010006894.1">
    <property type="nucleotide sequence ID" value="NZ_JAGYGP010000007.1"/>
</dbReference>
<reference evidence="2 3" key="1">
    <citation type="journal article" date="2019" name="Appl. Microbiol. Biotechnol.">
        <title>Uncovering carbohydrate metabolism through a genotype-phenotype association study of 56 lactic acid bacteria genomes.</title>
        <authorList>
            <person name="Buron-Moles G."/>
            <person name="Chailyan A."/>
            <person name="Dolejs I."/>
            <person name="Forster J."/>
            <person name="Miks M.H."/>
        </authorList>
    </citation>
    <scope>NUCLEOTIDE SEQUENCE [LARGE SCALE GENOMIC DNA]</scope>
    <source>
        <strain evidence="2 3">ATCC 700006</strain>
    </source>
</reference>
<feature type="transmembrane region" description="Helical" evidence="1">
    <location>
        <begin position="7"/>
        <end position="28"/>
    </location>
</feature>
<accession>A0A4R5N9D5</accession>
<keyword evidence="3" id="KW-1185">Reference proteome</keyword>
<protein>
    <submittedName>
        <fullName evidence="2">Uncharacterized protein</fullName>
    </submittedName>
</protein>
<keyword evidence="1" id="KW-0812">Transmembrane</keyword>
<feature type="transmembrane region" description="Helical" evidence="1">
    <location>
        <begin position="43"/>
        <end position="61"/>
    </location>
</feature>
<dbReference type="STRING" id="907931.GCA_000165675_01713"/>
<evidence type="ECO:0000313" key="3">
    <source>
        <dbReference type="Proteomes" id="UP000295681"/>
    </source>
</evidence>
<name>A0A4R5N9D5_9LACO</name>
<dbReference type="Proteomes" id="UP000295681">
    <property type="component" value="Unassembled WGS sequence"/>
</dbReference>
<dbReference type="AlphaFoldDB" id="A0A4R5N9D5"/>
<dbReference type="EMBL" id="PUFI01000013">
    <property type="protein sequence ID" value="TDG68510.1"/>
    <property type="molecule type" value="Genomic_DNA"/>
</dbReference>
<comment type="caution">
    <text evidence="2">The sequence shown here is derived from an EMBL/GenBank/DDBJ whole genome shotgun (WGS) entry which is preliminary data.</text>
</comment>
<evidence type="ECO:0000256" key="1">
    <source>
        <dbReference type="SAM" id="Phobius"/>
    </source>
</evidence>
<organism evidence="2 3">
    <name type="scientific">Leuconostoc fallax</name>
    <dbReference type="NCBI Taxonomy" id="1251"/>
    <lineage>
        <taxon>Bacteria</taxon>
        <taxon>Bacillati</taxon>
        <taxon>Bacillota</taxon>
        <taxon>Bacilli</taxon>
        <taxon>Lactobacillales</taxon>
        <taxon>Lactobacillaceae</taxon>
        <taxon>Leuconostoc</taxon>
    </lineage>
</organism>
<keyword evidence="1" id="KW-1133">Transmembrane helix</keyword>
<keyword evidence="1" id="KW-0472">Membrane</keyword>
<sequence length="172" mass="20132">MTTPKIIFYEYLTAIFSFGLFFIVMLGLKNHSTANQLRIESYIPLWVVTILLLSLLLITTINNSQQKKHHISFYKKFSSLDRFQDERENIANLKSIRLMLIITFVLIGMTFIALFLFLIFILGVPFTMNWPTHFPINHQIMIIKGLILYVGSILFISQSAYTFSMLYQLRHV</sequence>
<feature type="transmembrane region" description="Helical" evidence="1">
    <location>
        <begin position="146"/>
        <end position="167"/>
    </location>
</feature>
<proteinExistence type="predicted"/>
<feature type="transmembrane region" description="Helical" evidence="1">
    <location>
        <begin position="98"/>
        <end position="126"/>
    </location>
</feature>